<dbReference type="SUPFAM" id="SSF53850">
    <property type="entry name" value="Periplasmic binding protein-like II"/>
    <property type="match status" value="1"/>
</dbReference>
<organism evidence="6 7">
    <name type="scientific">Alcaligenes faecalis</name>
    <dbReference type="NCBI Taxonomy" id="511"/>
    <lineage>
        <taxon>Bacteria</taxon>
        <taxon>Pseudomonadati</taxon>
        <taxon>Pseudomonadota</taxon>
        <taxon>Betaproteobacteria</taxon>
        <taxon>Burkholderiales</taxon>
        <taxon>Alcaligenaceae</taxon>
        <taxon>Alcaligenes</taxon>
    </lineage>
</organism>
<dbReference type="InterPro" id="IPR036390">
    <property type="entry name" value="WH_DNA-bd_sf"/>
</dbReference>
<dbReference type="GO" id="GO:0003700">
    <property type="term" value="F:DNA-binding transcription factor activity"/>
    <property type="evidence" value="ECO:0007669"/>
    <property type="project" value="InterPro"/>
</dbReference>
<dbReference type="Pfam" id="PF00126">
    <property type="entry name" value="HTH_1"/>
    <property type="match status" value="1"/>
</dbReference>
<evidence type="ECO:0000259" key="5">
    <source>
        <dbReference type="PROSITE" id="PS50931"/>
    </source>
</evidence>
<evidence type="ECO:0000313" key="7">
    <source>
        <dbReference type="Proteomes" id="UP000245216"/>
    </source>
</evidence>
<reference evidence="6 7" key="2">
    <citation type="submission" date="2018-05" db="EMBL/GenBank/DDBJ databases">
        <authorList>
            <person name="Lanie J.A."/>
            <person name="Ng W.-L."/>
            <person name="Kazmierczak K.M."/>
            <person name="Andrzejewski T.M."/>
            <person name="Davidsen T.M."/>
            <person name="Wayne K.J."/>
            <person name="Tettelin H."/>
            <person name="Glass J.I."/>
            <person name="Rusch D."/>
            <person name="Podicherti R."/>
            <person name="Tsui H.-C.T."/>
            <person name="Winkler M.E."/>
        </authorList>
    </citation>
    <scope>NUCLEOTIDE SEQUENCE [LARGE SCALE GENOMIC DNA]</scope>
    <source>
        <strain evidence="6 7">YBY</strain>
    </source>
</reference>
<dbReference type="GO" id="GO:0006351">
    <property type="term" value="P:DNA-templated transcription"/>
    <property type="evidence" value="ECO:0007669"/>
    <property type="project" value="TreeGrafter"/>
</dbReference>
<keyword evidence="2" id="KW-0805">Transcription regulation</keyword>
<keyword evidence="4" id="KW-0804">Transcription</keyword>
<dbReference type="PROSITE" id="PS50931">
    <property type="entry name" value="HTH_LYSR"/>
    <property type="match status" value="1"/>
</dbReference>
<gene>
    <name evidence="6" type="ORF">DF183_09895</name>
</gene>
<dbReference type="GO" id="GO:0043565">
    <property type="term" value="F:sequence-specific DNA binding"/>
    <property type="evidence" value="ECO:0007669"/>
    <property type="project" value="TreeGrafter"/>
</dbReference>
<dbReference type="InterPro" id="IPR036388">
    <property type="entry name" value="WH-like_DNA-bd_sf"/>
</dbReference>
<dbReference type="RefSeq" id="WP_109088989.1">
    <property type="nucleotide sequence ID" value="NZ_QEXO01000002.1"/>
</dbReference>
<evidence type="ECO:0000256" key="2">
    <source>
        <dbReference type="ARBA" id="ARBA00023015"/>
    </source>
</evidence>
<dbReference type="PANTHER" id="PTHR30537:SF5">
    <property type="entry name" value="HTH-TYPE TRANSCRIPTIONAL ACTIVATOR TTDR-RELATED"/>
    <property type="match status" value="1"/>
</dbReference>
<dbReference type="CDD" id="cd08422">
    <property type="entry name" value="PBP2_CrgA_like"/>
    <property type="match status" value="1"/>
</dbReference>
<comment type="similarity">
    <text evidence="1">Belongs to the LysR transcriptional regulatory family.</text>
</comment>
<reference evidence="6 7" key="1">
    <citation type="submission" date="2018-05" db="EMBL/GenBank/DDBJ databases">
        <title>Genome Sequence of an Efficient Indole-Degrading Bacterium, Alcaligenes sp.YBY.</title>
        <authorList>
            <person name="Yang B."/>
        </authorList>
    </citation>
    <scope>NUCLEOTIDE SEQUENCE [LARGE SCALE GENOMIC DNA]</scope>
    <source>
        <strain evidence="6 7">YBY</strain>
    </source>
</reference>
<dbReference type="FunFam" id="1.10.10.10:FF:000001">
    <property type="entry name" value="LysR family transcriptional regulator"/>
    <property type="match status" value="1"/>
</dbReference>
<comment type="caution">
    <text evidence="6">The sequence shown here is derived from an EMBL/GenBank/DDBJ whole genome shotgun (WGS) entry which is preliminary data.</text>
</comment>
<dbReference type="InterPro" id="IPR000847">
    <property type="entry name" value="LysR_HTH_N"/>
</dbReference>
<dbReference type="Gene3D" id="3.40.190.290">
    <property type="match status" value="1"/>
</dbReference>
<dbReference type="STRING" id="511.UZ73_08690"/>
<dbReference type="PANTHER" id="PTHR30537">
    <property type="entry name" value="HTH-TYPE TRANSCRIPTIONAL REGULATOR"/>
    <property type="match status" value="1"/>
</dbReference>
<dbReference type="InterPro" id="IPR058163">
    <property type="entry name" value="LysR-type_TF_proteobact-type"/>
</dbReference>
<dbReference type="Pfam" id="PF03466">
    <property type="entry name" value="LysR_substrate"/>
    <property type="match status" value="1"/>
</dbReference>
<dbReference type="EMBL" id="QEXO01000002">
    <property type="protein sequence ID" value="PWE14981.1"/>
    <property type="molecule type" value="Genomic_DNA"/>
</dbReference>
<name>A0A2U2BLT8_ALCFA</name>
<sequence>MSTSNLTSLMSDMVVFVKVVETGSFSEASRQLGYTPSAVSRSIARLEKGLGTRVLQRTTRKLRLSDSGQAIYEHARDMLSCAQAAMEISGQFQTEPEGQIRLSVPKAVGHFLIHPHMPDFLAAHPKVNVLMNLDDRYADLIDDQLDLAIRITDQPPPGLMGRHLTDIRHGLYASPDYLAEHSLPVHPQQLREHSCIYLGEAPSDSRWRFNKGGRVLNVSVSGRYAANHTGVRLDAVERGLGIGSLPCFVAREPEQEGRIVRVLADWEFRTQYCGALWALYPPTRHLPPKLRLFVEFLAGRLGGSRTDVLRVSF</sequence>
<protein>
    <submittedName>
        <fullName evidence="6">Transcriptional regulator</fullName>
    </submittedName>
</protein>
<evidence type="ECO:0000313" key="6">
    <source>
        <dbReference type="EMBL" id="PWE14981.1"/>
    </source>
</evidence>
<dbReference type="InterPro" id="IPR005119">
    <property type="entry name" value="LysR_subst-bd"/>
</dbReference>
<proteinExistence type="inferred from homology"/>
<evidence type="ECO:0000256" key="3">
    <source>
        <dbReference type="ARBA" id="ARBA00023125"/>
    </source>
</evidence>
<accession>A0A2U2BLT8</accession>
<dbReference type="AlphaFoldDB" id="A0A2U2BLT8"/>
<keyword evidence="3" id="KW-0238">DNA-binding</keyword>
<evidence type="ECO:0000256" key="4">
    <source>
        <dbReference type="ARBA" id="ARBA00023163"/>
    </source>
</evidence>
<evidence type="ECO:0000256" key="1">
    <source>
        <dbReference type="ARBA" id="ARBA00009437"/>
    </source>
</evidence>
<dbReference type="Gene3D" id="1.10.10.10">
    <property type="entry name" value="Winged helix-like DNA-binding domain superfamily/Winged helix DNA-binding domain"/>
    <property type="match status" value="1"/>
</dbReference>
<dbReference type="Proteomes" id="UP000245216">
    <property type="component" value="Unassembled WGS sequence"/>
</dbReference>
<feature type="domain" description="HTH lysR-type" evidence="5">
    <location>
        <begin position="12"/>
        <end position="65"/>
    </location>
</feature>
<dbReference type="SUPFAM" id="SSF46785">
    <property type="entry name" value="Winged helix' DNA-binding domain"/>
    <property type="match status" value="1"/>
</dbReference>